<dbReference type="AlphaFoldDB" id="A0A7I8LFC5"/>
<reference evidence="3" key="1">
    <citation type="submission" date="2020-02" db="EMBL/GenBank/DDBJ databases">
        <authorList>
            <person name="Scholz U."/>
            <person name="Mascher M."/>
            <person name="Fiebig A."/>
        </authorList>
    </citation>
    <scope>NUCLEOTIDE SEQUENCE</scope>
</reference>
<dbReference type="Proteomes" id="UP000663760">
    <property type="component" value="Chromosome 15"/>
</dbReference>
<feature type="region of interest" description="Disordered" evidence="1">
    <location>
        <begin position="216"/>
        <end position="353"/>
    </location>
</feature>
<dbReference type="InterPro" id="IPR032795">
    <property type="entry name" value="DUF3741-assoc"/>
</dbReference>
<evidence type="ECO:0000313" key="4">
    <source>
        <dbReference type="Proteomes" id="UP000663760"/>
    </source>
</evidence>
<dbReference type="OrthoDB" id="1079501at2759"/>
<keyword evidence="4" id="KW-1185">Reference proteome</keyword>
<evidence type="ECO:0000259" key="2">
    <source>
        <dbReference type="Pfam" id="PF14383"/>
    </source>
</evidence>
<dbReference type="EMBL" id="LR746278">
    <property type="protein sequence ID" value="CAA7408707.1"/>
    <property type="molecule type" value="Genomic_DNA"/>
</dbReference>
<feature type="domain" description="DUF3741" evidence="2">
    <location>
        <begin position="123"/>
        <end position="139"/>
    </location>
</feature>
<dbReference type="Pfam" id="PF14383">
    <property type="entry name" value="VARLMGL"/>
    <property type="match status" value="1"/>
</dbReference>
<protein>
    <recommendedName>
        <fullName evidence="2">DUF3741 domain-containing protein</fullName>
    </recommendedName>
</protein>
<evidence type="ECO:0000256" key="1">
    <source>
        <dbReference type="SAM" id="MobiDB-lite"/>
    </source>
</evidence>
<sequence length="515" mass="56043">MIDTWSKSPSFDGRAGDLSVDLLLKGALDLQESLLMLEKLQRSSELLTQSRRRFQGCSFREEGPPAGGAGGAAVLTGSGRFGSSRNGVEELRNVIRDNLYRQNLLSGRSTKPPPPPSSPEKPRAPNLIARLMGLEEAPPSAAAEKPDRSRKGLQDIIESMKVKGLLGAARNEETLLQSPALPYLRRIPGDEEEEPPIVIIKPMHLAAAAAMEERKYSGEVEVGDPPEKIKSVASPPVKKTKEETRARRKLEEHQMKNRSTRYQIKTTNPPPARKPERRPSAPARNQVSVQRSSSSTKTTMRKSVESTRERRATKAKPEDKEMVVCHGRGGAPAMSSPSSSPSNLSSHGEGAPCTITLTEGRPREATAKLNSHRGENSPAIARELFFNLDPGKKTTAAGDSKLLSDCARELMASKLRRPSPSLLPTPPEMAAAATSANLLAGEISREIEGVRSCGGGRGGEEESFCRRLERDLRCSKRGAWHPGWEEVPPAEEARGIVRLLESHLLNLLVAEVFAV</sequence>
<name>A0A7I8LFC5_SPIIN</name>
<gene>
    <name evidence="3" type="ORF">SI8410_15019385</name>
</gene>
<feature type="region of interest" description="Disordered" evidence="1">
    <location>
        <begin position="58"/>
        <end position="82"/>
    </location>
</feature>
<accession>A0A7I8LFC5</accession>
<feature type="region of interest" description="Disordered" evidence="1">
    <location>
        <begin position="102"/>
        <end position="124"/>
    </location>
</feature>
<proteinExistence type="predicted"/>
<feature type="compositionally biased region" description="Basic and acidic residues" evidence="1">
    <location>
        <begin position="302"/>
        <end position="323"/>
    </location>
</feature>
<feature type="compositionally biased region" description="Low complexity" evidence="1">
    <location>
        <begin position="284"/>
        <end position="298"/>
    </location>
</feature>
<dbReference type="PANTHER" id="PTHR34282">
    <property type="entry name" value="OS01G0228800 PROTEIN-RELATED"/>
    <property type="match status" value="1"/>
</dbReference>
<evidence type="ECO:0000313" key="3">
    <source>
        <dbReference type="EMBL" id="CAA7408707.1"/>
    </source>
</evidence>
<feature type="compositionally biased region" description="Low complexity" evidence="1">
    <location>
        <begin position="335"/>
        <end position="346"/>
    </location>
</feature>
<feature type="compositionally biased region" description="Basic and acidic residues" evidence="1">
    <location>
        <begin position="239"/>
        <end position="255"/>
    </location>
</feature>
<dbReference type="PANTHER" id="PTHR34282:SF2">
    <property type="entry name" value="DUF3741 DOMAIN-CONTAINING PROTEIN"/>
    <property type="match status" value="1"/>
</dbReference>
<organism evidence="3 4">
    <name type="scientific">Spirodela intermedia</name>
    <name type="common">Intermediate duckweed</name>
    <dbReference type="NCBI Taxonomy" id="51605"/>
    <lineage>
        <taxon>Eukaryota</taxon>
        <taxon>Viridiplantae</taxon>
        <taxon>Streptophyta</taxon>
        <taxon>Embryophyta</taxon>
        <taxon>Tracheophyta</taxon>
        <taxon>Spermatophyta</taxon>
        <taxon>Magnoliopsida</taxon>
        <taxon>Liliopsida</taxon>
        <taxon>Araceae</taxon>
        <taxon>Lemnoideae</taxon>
        <taxon>Spirodela</taxon>
    </lineage>
</organism>